<evidence type="ECO:0008006" key="5">
    <source>
        <dbReference type="Google" id="ProtNLM"/>
    </source>
</evidence>
<evidence type="ECO:0000256" key="2">
    <source>
        <dbReference type="SAM" id="Phobius"/>
    </source>
</evidence>
<proteinExistence type="predicted"/>
<dbReference type="Proteomes" id="UP000807306">
    <property type="component" value="Unassembled WGS sequence"/>
</dbReference>
<organism evidence="3 4">
    <name type="scientific">Crepidotus variabilis</name>
    <dbReference type="NCBI Taxonomy" id="179855"/>
    <lineage>
        <taxon>Eukaryota</taxon>
        <taxon>Fungi</taxon>
        <taxon>Dikarya</taxon>
        <taxon>Basidiomycota</taxon>
        <taxon>Agaricomycotina</taxon>
        <taxon>Agaricomycetes</taxon>
        <taxon>Agaricomycetidae</taxon>
        <taxon>Agaricales</taxon>
        <taxon>Agaricineae</taxon>
        <taxon>Crepidotaceae</taxon>
        <taxon>Crepidotus</taxon>
    </lineage>
</organism>
<feature type="transmembrane region" description="Helical" evidence="2">
    <location>
        <begin position="26"/>
        <end position="46"/>
    </location>
</feature>
<keyword evidence="2" id="KW-1133">Transmembrane helix</keyword>
<comment type="caution">
    <text evidence="3">The sequence shown here is derived from an EMBL/GenBank/DDBJ whole genome shotgun (WGS) entry which is preliminary data.</text>
</comment>
<evidence type="ECO:0000256" key="1">
    <source>
        <dbReference type="SAM" id="MobiDB-lite"/>
    </source>
</evidence>
<accession>A0A9P6EAU9</accession>
<gene>
    <name evidence="3" type="ORF">CPB83DRAFT_521665</name>
</gene>
<keyword evidence="2" id="KW-0472">Membrane</keyword>
<dbReference type="OrthoDB" id="5340910at2759"/>
<protein>
    <recommendedName>
        <fullName evidence="5">SH3 domain-containing protein</fullName>
    </recommendedName>
</protein>
<evidence type="ECO:0000313" key="3">
    <source>
        <dbReference type="EMBL" id="KAF9525682.1"/>
    </source>
</evidence>
<keyword evidence="2" id="KW-0812">Transmembrane</keyword>
<reference evidence="3" key="1">
    <citation type="submission" date="2020-11" db="EMBL/GenBank/DDBJ databases">
        <authorList>
            <consortium name="DOE Joint Genome Institute"/>
            <person name="Ahrendt S."/>
            <person name="Riley R."/>
            <person name="Andreopoulos W."/>
            <person name="Labutti K."/>
            <person name="Pangilinan J."/>
            <person name="Ruiz-Duenas F.J."/>
            <person name="Barrasa J.M."/>
            <person name="Sanchez-Garcia M."/>
            <person name="Camarero S."/>
            <person name="Miyauchi S."/>
            <person name="Serrano A."/>
            <person name="Linde D."/>
            <person name="Babiker R."/>
            <person name="Drula E."/>
            <person name="Ayuso-Fernandez I."/>
            <person name="Pacheco R."/>
            <person name="Padilla G."/>
            <person name="Ferreira P."/>
            <person name="Barriuso J."/>
            <person name="Kellner H."/>
            <person name="Castanera R."/>
            <person name="Alfaro M."/>
            <person name="Ramirez L."/>
            <person name="Pisabarro A.G."/>
            <person name="Kuo A."/>
            <person name="Tritt A."/>
            <person name="Lipzen A."/>
            <person name="He G."/>
            <person name="Yan M."/>
            <person name="Ng V."/>
            <person name="Cullen D."/>
            <person name="Martin F."/>
            <person name="Rosso M.-N."/>
            <person name="Henrissat B."/>
            <person name="Hibbett D."/>
            <person name="Martinez A.T."/>
            <person name="Grigoriev I.V."/>
        </authorList>
    </citation>
    <scope>NUCLEOTIDE SEQUENCE</scope>
    <source>
        <strain evidence="3">CBS 506.95</strain>
    </source>
</reference>
<dbReference type="AlphaFoldDB" id="A0A9P6EAU9"/>
<sequence>MPSILTGRAATPVSAAADSSQTISNPIYIVGIVIICLLFLAAAVWLGRRYFLKRQRASQDSNDVGFLSVKGLVPETSMEEKGLQRSATQKTAFSRDQMNATIPMPERTLPPRRPGPGATREEIIEYHRQSGILPSSFAPAKPFAFVLNSSPTRSSFSSDENKRGSKIRNSIMSFAGGSNSGSNRQSVFSLMSTQTSSSDIQASQGLTRKVRQIFSPVLPDELLLTKVGEPLTIVQSFDDGWCVVGRENPFKNTQQTSLFKSASASEDANVELGCVPAWCFLKPVKGLRAERPMRSSSLGITVNMDGPASRNDLMSWSNF</sequence>
<name>A0A9P6EAU9_9AGAR</name>
<evidence type="ECO:0000313" key="4">
    <source>
        <dbReference type="Proteomes" id="UP000807306"/>
    </source>
</evidence>
<feature type="region of interest" description="Disordered" evidence="1">
    <location>
        <begin position="78"/>
        <end position="116"/>
    </location>
</feature>
<dbReference type="EMBL" id="MU157881">
    <property type="protein sequence ID" value="KAF9525682.1"/>
    <property type="molecule type" value="Genomic_DNA"/>
</dbReference>
<keyword evidence="4" id="KW-1185">Reference proteome</keyword>
<feature type="compositionally biased region" description="Polar residues" evidence="1">
    <location>
        <begin position="85"/>
        <end position="100"/>
    </location>
</feature>